<keyword evidence="1" id="KW-0067">ATP-binding</keyword>
<keyword evidence="1" id="KW-0347">Helicase</keyword>
<evidence type="ECO:0000313" key="1">
    <source>
        <dbReference type="EMBL" id="RNA03524.1"/>
    </source>
</evidence>
<dbReference type="STRING" id="10195.A0A3M7PX40"/>
<proteinExistence type="predicted"/>
<dbReference type="OrthoDB" id="10067052at2759"/>
<evidence type="ECO:0000313" key="2">
    <source>
        <dbReference type="Proteomes" id="UP000276133"/>
    </source>
</evidence>
<dbReference type="GO" id="GO:0004386">
    <property type="term" value="F:helicase activity"/>
    <property type="evidence" value="ECO:0007669"/>
    <property type="project" value="UniProtKB-KW"/>
</dbReference>
<dbReference type="AlphaFoldDB" id="A0A3M7PX40"/>
<feature type="non-terminal residue" evidence="1">
    <location>
        <position position="1"/>
    </location>
</feature>
<accession>A0A3M7PX40</accession>
<keyword evidence="1" id="KW-0547">Nucleotide-binding</keyword>
<reference evidence="1 2" key="1">
    <citation type="journal article" date="2018" name="Sci. Rep.">
        <title>Genomic signatures of local adaptation to the degree of environmental predictability in rotifers.</title>
        <authorList>
            <person name="Franch-Gras L."/>
            <person name="Hahn C."/>
            <person name="Garcia-Roger E.M."/>
            <person name="Carmona M.J."/>
            <person name="Serra M."/>
            <person name="Gomez A."/>
        </authorList>
    </citation>
    <scope>NUCLEOTIDE SEQUENCE [LARGE SCALE GENOMIC DNA]</scope>
    <source>
        <strain evidence="1">HYR1</strain>
    </source>
</reference>
<dbReference type="EMBL" id="REGN01008460">
    <property type="protein sequence ID" value="RNA03524.1"/>
    <property type="molecule type" value="Genomic_DNA"/>
</dbReference>
<protein>
    <submittedName>
        <fullName evidence="1">Helicase carboxy-terminal domain</fullName>
    </submittedName>
</protein>
<keyword evidence="2" id="KW-1185">Reference proteome</keyword>
<organism evidence="1 2">
    <name type="scientific">Brachionus plicatilis</name>
    <name type="common">Marine rotifer</name>
    <name type="synonym">Brachionus muelleri</name>
    <dbReference type="NCBI Taxonomy" id="10195"/>
    <lineage>
        <taxon>Eukaryota</taxon>
        <taxon>Metazoa</taxon>
        <taxon>Spiralia</taxon>
        <taxon>Gnathifera</taxon>
        <taxon>Rotifera</taxon>
        <taxon>Eurotatoria</taxon>
        <taxon>Monogononta</taxon>
        <taxon>Pseudotrocha</taxon>
        <taxon>Ploima</taxon>
        <taxon>Brachionidae</taxon>
        <taxon>Brachionus</taxon>
    </lineage>
</organism>
<name>A0A3M7PX40_BRAPC</name>
<dbReference type="Proteomes" id="UP000276133">
    <property type="component" value="Unassembled WGS sequence"/>
</dbReference>
<sequence length="1038" mass="121947">FESEKYKNLIEFNFDKKTAIDEFKILFKKDPQFFLTQFFKLSYYIRKFHLTFTDLESISTLLSQRIYKYLNDVTTSFDQNRLNYFSCLCLKYLVRNSMEMPVFIHLESIMNMIKDNTCHPIKTELVFILAYVIEKSNDSVLINQFSTELNNLVFDLVELDHDVKEFFFSKLELHKTKKFDREMSKKSETSKEKKIKTVKNNHQVVTKAIQTVRSNKNNNKTEENEFKLVNLIDTIKSRSRNFNSKTTLEPLVPLETADDKEGDDRSIFNNTWKEAINLYSIALNKKILKDTDKDYYVPSKLFGNHYFFDMSKVEYLIEEKRLKSQYLYNFFSKRLFAAIFLIVSRRQKLNDYAIDTLMKCVTNFKKFYLILLYRYPIRHNKSQYVEDFIDAVFDQYWHLKNIKAPQLIVDFCKKMTDLIVDEYIRGLWIFKSTAIRKKNFIWEHVEKVVNNEILQVRLDTVTALYNSAVRDKKILTKERLKIFEDFIRKKEDAYDEKFQEFVIKIIDLAYSSNVIGAKKIFDIYINMLMTDKLENNIKIILSFINDQAKDYSRCSIMFDDRVFKTLLSFLSNQSVYNLEIKQDILEIVKNYLEHELIEGLSDENLNILIDNSILSNVDSSISNSAFVSLLLIVEKPIINKNLIPKMMKIFEKNENSNFILLILSRAIIDNKNGLYSNNSDNLEQISSKLDSDEMIHLNGVEKKIKFEKRSNGNCQDYSNFISLITANIIMRSVENKVNLSAKTIDNLILCLNSTNKDDKQTKIIAAKCLYNADKYMLLDNLNLLFEHVSSDIYDVSVYVQTVYLHGCVRVANSTNKKLDLVHLENSISLYADQSLKIGTNDYANEINQYFFQILLYEARKQKFKNENLFCLFDYLLMLNQKHVTQIIEILIVYTGNHTIPEKTIVALDNILEIPDYFKGVFLILQNVISLGQMVPNKTVCVLVDSIYNSVNSLFKYNSFKLLEKVIQNQDVSDDVFDMYVLTKAGFALRKSNLNYKEKCSLIKFIQLKTENGVQLPIDTKLELEKQIHFDGVLTIFYY</sequence>
<keyword evidence="1" id="KW-0378">Hydrolase</keyword>
<comment type="caution">
    <text evidence="1">The sequence shown here is derived from an EMBL/GenBank/DDBJ whole genome shotgun (WGS) entry which is preliminary data.</text>
</comment>
<gene>
    <name evidence="1" type="ORF">BpHYR1_020319</name>
</gene>